<dbReference type="Pfam" id="PF13927">
    <property type="entry name" value="Ig_3"/>
    <property type="match status" value="1"/>
</dbReference>
<keyword evidence="3" id="KW-0325">Glycoprotein</keyword>
<dbReference type="InterPro" id="IPR003598">
    <property type="entry name" value="Ig_sub2"/>
</dbReference>
<dbReference type="SMART" id="SM00408">
    <property type="entry name" value="IGc2"/>
    <property type="match status" value="1"/>
</dbReference>
<keyword evidence="1" id="KW-0732">Signal</keyword>
<evidence type="ECO:0000256" key="1">
    <source>
        <dbReference type="ARBA" id="ARBA00022729"/>
    </source>
</evidence>
<keyword evidence="7" id="KW-1185">Reference proteome</keyword>
<protein>
    <recommendedName>
        <fullName evidence="5">Ig-like domain-containing protein</fullName>
    </recommendedName>
</protein>
<dbReference type="EMBL" id="WNYA01034665">
    <property type="protein sequence ID" value="KAG8537026.1"/>
    <property type="molecule type" value="Genomic_DNA"/>
</dbReference>
<dbReference type="Pfam" id="PF07679">
    <property type="entry name" value="I-set"/>
    <property type="match status" value="1"/>
</dbReference>
<dbReference type="Gene3D" id="2.60.40.10">
    <property type="entry name" value="Immunoglobulins"/>
    <property type="match status" value="3"/>
</dbReference>
<evidence type="ECO:0000256" key="3">
    <source>
        <dbReference type="ARBA" id="ARBA00023180"/>
    </source>
</evidence>
<evidence type="ECO:0000313" key="6">
    <source>
        <dbReference type="EMBL" id="KAG8537026.1"/>
    </source>
</evidence>
<accession>A0AAV6YK30</accession>
<dbReference type="SMART" id="SM00409">
    <property type="entry name" value="IG"/>
    <property type="match status" value="3"/>
</dbReference>
<dbReference type="InterPro" id="IPR013106">
    <property type="entry name" value="Ig_V-set"/>
</dbReference>
<dbReference type="InterPro" id="IPR052598">
    <property type="entry name" value="IgSF_CEA-related"/>
</dbReference>
<dbReference type="PROSITE" id="PS50835">
    <property type="entry name" value="IG_LIKE"/>
    <property type="match status" value="2"/>
</dbReference>
<dbReference type="SUPFAM" id="SSF48726">
    <property type="entry name" value="Immunoglobulin"/>
    <property type="match status" value="3"/>
</dbReference>
<feature type="domain" description="Ig-like" evidence="5">
    <location>
        <begin position="115"/>
        <end position="199"/>
    </location>
</feature>
<sequence>MVSPVLSMDLVDGTLGHPVYFSIPISLPSQYRIDWNCGHAGKVIVIARLNGAGRSPQYNPLYRGYCELFENGTLRLNNVSYADEGTYKVKVFNPETFTSYIQRYQLMIYAILGTPVLRSSSTPVSGTNTTLYCDTGSQNVTSYTFYRDGKTICSEPHVTCRGRYLDFTPITEKDSGSYTCSIQNPVSTSTSLSLSLTVSVPVSSVTLSSNTSSGLLWPGRDSVSLQCAAHGTDVSYSWNLGDVALPEDPRYQYLQNNGTLIINPIFSSDIRSVTCTASNWINKETSDKLDVKLA</sequence>
<dbReference type="PANTHER" id="PTHR44337:SF20">
    <property type="entry name" value="CARCINOEMBRYONIC ANTIGEN-RELATED CELL ADHESION MOLECULE 5-RELATED"/>
    <property type="match status" value="1"/>
</dbReference>
<dbReference type="InterPro" id="IPR007110">
    <property type="entry name" value="Ig-like_dom"/>
</dbReference>
<comment type="caution">
    <text evidence="6">The sequence shown here is derived from an EMBL/GenBank/DDBJ whole genome shotgun (WGS) entry which is preliminary data.</text>
</comment>
<name>A0AAV6YK30_ENGPU</name>
<feature type="non-terminal residue" evidence="6">
    <location>
        <position position="294"/>
    </location>
</feature>
<reference evidence="6" key="1">
    <citation type="thesis" date="2020" institute="ProQuest LLC" country="789 East Eisenhower Parkway, Ann Arbor, MI, USA">
        <title>Comparative Genomics and Chromosome Evolution.</title>
        <authorList>
            <person name="Mudd A.B."/>
        </authorList>
    </citation>
    <scope>NUCLEOTIDE SEQUENCE</scope>
    <source>
        <strain evidence="6">237g6f4</strain>
        <tissue evidence="6">Blood</tissue>
    </source>
</reference>
<evidence type="ECO:0000259" key="5">
    <source>
        <dbReference type="PROSITE" id="PS50835"/>
    </source>
</evidence>
<keyword evidence="2" id="KW-1015">Disulfide bond</keyword>
<evidence type="ECO:0000256" key="2">
    <source>
        <dbReference type="ARBA" id="ARBA00023157"/>
    </source>
</evidence>
<dbReference type="InterPro" id="IPR003599">
    <property type="entry name" value="Ig_sub"/>
</dbReference>
<dbReference type="InterPro" id="IPR036179">
    <property type="entry name" value="Ig-like_dom_sf"/>
</dbReference>
<dbReference type="InterPro" id="IPR013098">
    <property type="entry name" value="Ig_I-set"/>
</dbReference>
<dbReference type="CDD" id="cd00096">
    <property type="entry name" value="Ig"/>
    <property type="match status" value="1"/>
</dbReference>
<dbReference type="Proteomes" id="UP000824782">
    <property type="component" value="Unassembled WGS sequence"/>
</dbReference>
<organism evidence="6 7">
    <name type="scientific">Engystomops pustulosus</name>
    <name type="common">Tungara frog</name>
    <name type="synonym">Physalaemus pustulosus</name>
    <dbReference type="NCBI Taxonomy" id="76066"/>
    <lineage>
        <taxon>Eukaryota</taxon>
        <taxon>Metazoa</taxon>
        <taxon>Chordata</taxon>
        <taxon>Craniata</taxon>
        <taxon>Vertebrata</taxon>
        <taxon>Euteleostomi</taxon>
        <taxon>Amphibia</taxon>
        <taxon>Batrachia</taxon>
        <taxon>Anura</taxon>
        <taxon>Neobatrachia</taxon>
        <taxon>Hyloidea</taxon>
        <taxon>Leptodactylidae</taxon>
        <taxon>Leiuperinae</taxon>
        <taxon>Engystomops</taxon>
    </lineage>
</organism>
<evidence type="ECO:0000313" key="7">
    <source>
        <dbReference type="Proteomes" id="UP000824782"/>
    </source>
</evidence>
<keyword evidence="4" id="KW-0393">Immunoglobulin domain</keyword>
<dbReference type="InterPro" id="IPR013783">
    <property type="entry name" value="Ig-like_fold"/>
</dbReference>
<evidence type="ECO:0000256" key="4">
    <source>
        <dbReference type="ARBA" id="ARBA00023319"/>
    </source>
</evidence>
<dbReference type="Pfam" id="PF07686">
    <property type="entry name" value="V-set"/>
    <property type="match status" value="1"/>
</dbReference>
<dbReference type="PANTHER" id="PTHR44337">
    <property type="entry name" value="CARCINOEMBRYONIC ANTIGEN-RELATED CELL ADHESION MOLECULE 8"/>
    <property type="match status" value="1"/>
</dbReference>
<dbReference type="AlphaFoldDB" id="A0AAV6YK30"/>
<gene>
    <name evidence="6" type="ORF">GDO81_025186</name>
</gene>
<proteinExistence type="predicted"/>
<feature type="domain" description="Ig-like" evidence="5">
    <location>
        <begin position="201"/>
        <end position="292"/>
    </location>
</feature>